<sequence length="237" mass="27007">MDEKRHVNPIFLTQTVIRIIVLNVLFIGSNLPLVAAALLFGPSTLAESSFLFFILSLTLGPSLIALFRSSFKAIELPDAGCYRVFFTTYIQSFSKEMLPLMFIQLVLFFLSFFNLAMSLFPVLSLLAPVYLFSKLVLMLLFPILSLEIALFQNTFQTNIKNALIILFKKPLLPLFTVIYAVFVLLLVNEFPASLLLFVFSLFTFLFTSFSFNDLQHRINQRLTAEKDDLPDEPTSQF</sequence>
<dbReference type="Proteomes" id="UP000286773">
    <property type="component" value="Unassembled WGS sequence"/>
</dbReference>
<dbReference type="EMBL" id="NGKC01000001">
    <property type="protein sequence ID" value="RSU14703.1"/>
    <property type="molecule type" value="Genomic_DNA"/>
</dbReference>
<evidence type="ECO:0000313" key="2">
    <source>
        <dbReference type="EMBL" id="RSU14703.1"/>
    </source>
</evidence>
<evidence type="ECO:0000313" key="3">
    <source>
        <dbReference type="Proteomes" id="UP000286773"/>
    </source>
</evidence>
<reference evidence="2 3" key="1">
    <citation type="submission" date="2017-05" db="EMBL/GenBank/DDBJ databases">
        <title>Vagococcus spp. assemblies.</title>
        <authorList>
            <person name="Gulvik C.A."/>
        </authorList>
    </citation>
    <scope>NUCLEOTIDE SEQUENCE [LARGE SCALE GENOMIC DNA]</scope>
    <source>
        <strain evidence="2 3">LMG 24798</strain>
    </source>
</reference>
<feature type="transmembrane region" description="Helical" evidence="1">
    <location>
        <begin position="20"/>
        <end position="42"/>
    </location>
</feature>
<gene>
    <name evidence="2" type="ORF">CBF27_01630</name>
</gene>
<evidence type="ECO:0008006" key="4">
    <source>
        <dbReference type="Google" id="ProtNLM"/>
    </source>
</evidence>
<feature type="transmembrane region" description="Helical" evidence="1">
    <location>
        <begin position="48"/>
        <end position="67"/>
    </location>
</feature>
<proteinExistence type="predicted"/>
<keyword evidence="1" id="KW-0812">Transmembrane</keyword>
<feature type="transmembrane region" description="Helical" evidence="1">
    <location>
        <begin position="193"/>
        <end position="211"/>
    </location>
</feature>
<keyword evidence="3" id="KW-1185">Reference proteome</keyword>
<evidence type="ECO:0000256" key="1">
    <source>
        <dbReference type="SAM" id="Phobius"/>
    </source>
</evidence>
<keyword evidence="1" id="KW-1133">Transmembrane helix</keyword>
<name>A0A430B301_9ENTE</name>
<organism evidence="2 3">
    <name type="scientific">Vagococcus acidifermentans</name>
    <dbReference type="NCBI Taxonomy" id="564710"/>
    <lineage>
        <taxon>Bacteria</taxon>
        <taxon>Bacillati</taxon>
        <taxon>Bacillota</taxon>
        <taxon>Bacilli</taxon>
        <taxon>Lactobacillales</taxon>
        <taxon>Enterococcaceae</taxon>
        <taxon>Vagococcus</taxon>
    </lineage>
</organism>
<dbReference type="AlphaFoldDB" id="A0A430B301"/>
<keyword evidence="1" id="KW-0472">Membrane</keyword>
<feature type="transmembrane region" description="Helical" evidence="1">
    <location>
        <begin position="171"/>
        <end position="187"/>
    </location>
</feature>
<feature type="transmembrane region" description="Helical" evidence="1">
    <location>
        <begin position="100"/>
        <end position="123"/>
    </location>
</feature>
<feature type="transmembrane region" description="Helical" evidence="1">
    <location>
        <begin position="129"/>
        <end position="150"/>
    </location>
</feature>
<accession>A0A430B301</accession>
<comment type="caution">
    <text evidence="2">The sequence shown here is derived from an EMBL/GenBank/DDBJ whole genome shotgun (WGS) entry which is preliminary data.</text>
</comment>
<dbReference type="RefSeq" id="WP_126811715.1">
    <property type="nucleotide sequence ID" value="NZ_NGKC01000001.1"/>
</dbReference>
<dbReference type="OrthoDB" id="9995367at2"/>
<protein>
    <recommendedName>
        <fullName evidence="4">DUF624 domain-containing protein</fullName>
    </recommendedName>
</protein>